<dbReference type="GO" id="GO:0008725">
    <property type="term" value="F:DNA-3-methyladenine glycosylase activity"/>
    <property type="evidence" value="ECO:0007669"/>
    <property type="project" value="InterPro"/>
</dbReference>
<comment type="caution">
    <text evidence="2">The sequence shown here is derived from an EMBL/GenBank/DDBJ whole genome shotgun (WGS) entry which is preliminary data.</text>
</comment>
<keyword evidence="1" id="KW-0479">Metal-binding</keyword>
<name>A0A9D2ADP3_9FIRM</name>
<accession>A0A9D2ADP3</accession>
<feature type="binding site" evidence="1">
    <location>
        <position position="176"/>
    </location>
    <ligand>
        <name>Zn(2+)</name>
        <dbReference type="ChEBI" id="CHEBI:29105"/>
    </ligand>
</feature>
<feature type="binding site" evidence="1">
    <location>
        <position position="180"/>
    </location>
    <ligand>
        <name>Zn(2+)</name>
        <dbReference type="ChEBI" id="CHEBI:29105"/>
    </ligand>
</feature>
<organism evidence="2 3">
    <name type="scientific">Candidatus Allofournierella pullicola</name>
    <dbReference type="NCBI Taxonomy" id="2838596"/>
    <lineage>
        <taxon>Bacteria</taxon>
        <taxon>Bacillati</taxon>
        <taxon>Bacillota</taxon>
        <taxon>Clostridia</taxon>
        <taxon>Eubacteriales</taxon>
        <taxon>Oscillospiraceae</taxon>
        <taxon>Allofournierella</taxon>
    </lineage>
</organism>
<dbReference type="InterPro" id="IPR011257">
    <property type="entry name" value="DNA_glycosylase"/>
</dbReference>
<dbReference type="InterPro" id="IPR005019">
    <property type="entry name" value="Adenine_glyco"/>
</dbReference>
<feature type="binding site" evidence="1">
    <location>
        <position position="24"/>
    </location>
    <ligand>
        <name>Zn(2+)</name>
        <dbReference type="ChEBI" id="CHEBI:29105"/>
    </ligand>
</feature>
<evidence type="ECO:0000256" key="1">
    <source>
        <dbReference type="PIRSR" id="PIRSR605019-1"/>
    </source>
</evidence>
<sequence length="184" mass="20678">MEWADGTRRCRWANPKNPAYIAYHDNEWGVPLHDDRALFELLILETFQAGLSWECVLNKRPAFREAFEGFYPEQVAAFGEEKQAQLAQNAAIIRNRRKIKAAVKNAAVFLDIQKEWGSFDAWLWHWTEGKSIAEYGPASSPLSDAISKDLKGRGMSFVGTTVVYAYLQAAGVINGHEPGCFLAP</sequence>
<dbReference type="AlphaFoldDB" id="A0A9D2ADP3"/>
<gene>
    <name evidence="2" type="ORF">H9865_03080</name>
</gene>
<dbReference type="GO" id="GO:0046872">
    <property type="term" value="F:metal ion binding"/>
    <property type="evidence" value="ECO:0007669"/>
    <property type="project" value="UniProtKB-KW"/>
</dbReference>
<reference evidence="2" key="1">
    <citation type="journal article" date="2021" name="PeerJ">
        <title>Extensive microbial diversity within the chicken gut microbiome revealed by metagenomics and culture.</title>
        <authorList>
            <person name="Gilroy R."/>
            <person name="Ravi A."/>
            <person name="Getino M."/>
            <person name="Pursley I."/>
            <person name="Horton D.L."/>
            <person name="Alikhan N.F."/>
            <person name="Baker D."/>
            <person name="Gharbi K."/>
            <person name="Hall N."/>
            <person name="Watson M."/>
            <person name="Adriaenssens E.M."/>
            <person name="Foster-Nyarko E."/>
            <person name="Jarju S."/>
            <person name="Secka A."/>
            <person name="Antonio M."/>
            <person name="Oren A."/>
            <person name="Chaudhuri R.R."/>
            <person name="La Ragione R."/>
            <person name="Hildebrand F."/>
            <person name="Pallen M.J."/>
        </authorList>
    </citation>
    <scope>NUCLEOTIDE SEQUENCE</scope>
    <source>
        <strain evidence="2">2239</strain>
    </source>
</reference>
<proteinExistence type="predicted"/>
<dbReference type="Proteomes" id="UP000824193">
    <property type="component" value="Unassembled WGS sequence"/>
</dbReference>
<dbReference type="PANTHER" id="PTHR30037">
    <property type="entry name" value="DNA-3-METHYLADENINE GLYCOSYLASE 1"/>
    <property type="match status" value="1"/>
</dbReference>
<evidence type="ECO:0000313" key="2">
    <source>
        <dbReference type="EMBL" id="HIX05082.1"/>
    </source>
</evidence>
<evidence type="ECO:0000313" key="3">
    <source>
        <dbReference type="Proteomes" id="UP000824193"/>
    </source>
</evidence>
<dbReference type="SUPFAM" id="SSF48150">
    <property type="entry name" value="DNA-glycosylase"/>
    <property type="match status" value="1"/>
</dbReference>
<dbReference type="EMBL" id="DXFW01000008">
    <property type="protein sequence ID" value="HIX05082.1"/>
    <property type="molecule type" value="Genomic_DNA"/>
</dbReference>
<feature type="binding site" evidence="1">
    <location>
        <position position="10"/>
    </location>
    <ligand>
        <name>Zn(2+)</name>
        <dbReference type="ChEBI" id="CHEBI:29105"/>
    </ligand>
</feature>
<dbReference type="PANTHER" id="PTHR30037:SF4">
    <property type="entry name" value="DNA-3-METHYLADENINE GLYCOSYLASE I"/>
    <property type="match status" value="1"/>
</dbReference>
<reference evidence="2" key="2">
    <citation type="submission" date="2021-04" db="EMBL/GenBank/DDBJ databases">
        <authorList>
            <person name="Gilroy R."/>
        </authorList>
    </citation>
    <scope>NUCLEOTIDE SEQUENCE</scope>
    <source>
        <strain evidence="2">2239</strain>
    </source>
</reference>
<keyword evidence="1" id="KW-0862">Zinc</keyword>
<dbReference type="GO" id="GO:0006284">
    <property type="term" value="P:base-excision repair"/>
    <property type="evidence" value="ECO:0007669"/>
    <property type="project" value="InterPro"/>
</dbReference>
<dbReference type="InterPro" id="IPR052891">
    <property type="entry name" value="DNA-3mA_glycosylase"/>
</dbReference>
<dbReference type="Pfam" id="PF03352">
    <property type="entry name" value="Adenine_glyco"/>
    <property type="match status" value="1"/>
</dbReference>
<protein>
    <submittedName>
        <fullName evidence="2">DNA-3-methyladenine glycosylase I</fullName>
    </submittedName>
</protein>
<dbReference type="Gene3D" id="1.10.340.30">
    <property type="entry name" value="Hypothetical protein, domain 2"/>
    <property type="match status" value="1"/>
</dbReference>